<evidence type="ECO:0000256" key="1">
    <source>
        <dbReference type="SAM" id="MobiDB-lite"/>
    </source>
</evidence>
<feature type="compositionally biased region" description="Polar residues" evidence="1">
    <location>
        <begin position="81"/>
        <end position="91"/>
    </location>
</feature>
<evidence type="ECO:0000313" key="3">
    <source>
        <dbReference type="Proteomes" id="UP000267821"/>
    </source>
</evidence>
<feature type="compositionally biased region" description="Low complexity" evidence="1">
    <location>
        <begin position="92"/>
        <end position="113"/>
    </location>
</feature>
<keyword evidence="3" id="KW-1185">Reference proteome</keyword>
<name>A0A3N4LUE3_9PEZI</name>
<dbReference type="AlphaFoldDB" id="A0A3N4LUE3"/>
<dbReference type="Proteomes" id="UP000267821">
    <property type="component" value="Unassembled WGS sequence"/>
</dbReference>
<gene>
    <name evidence="2" type="ORF">L211DRAFT_682026</name>
</gene>
<organism evidence="2 3">
    <name type="scientific">Terfezia boudieri ATCC MYA-4762</name>
    <dbReference type="NCBI Taxonomy" id="1051890"/>
    <lineage>
        <taxon>Eukaryota</taxon>
        <taxon>Fungi</taxon>
        <taxon>Dikarya</taxon>
        <taxon>Ascomycota</taxon>
        <taxon>Pezizomycotina</taxon>
        <taxon>Pezizomycetes</taxon>
        <taxon>Pezizales</taxon>
        <taxon>Pezizaceae</taxon>
        <taxon>Terfezia</taxon>
    </lineage>
</organism>
<reference evidence="2 3" key="1">
    <citation type="journal article" date="2018" name="Nat. Ecol. Evol.">
        <title>Pezizomycetes genomes reveal the molecular basis of ectomycorrhizal truffle lifestyle.</title>
        <authorList>
            <person name="Murat C."/>
            <person name="Payen T."/>
            <person name="Noel B."/>
            <person name="Kuo A."/>
            <person name="Morin E."/>
            <person name="Chen J."/>
            <person name="Kohler A."/>
            <person name="Krizsan K."/>
            <person name="Balestrini R."/>
            <person name="Da Silva C."/>
            <person name="Montanini B."/>
            <person name="Hainaut M."/>
            <person name="Levati E."/>
            <person name="Barry K.W."/>
            <person name="Belfiori B."/>
            <person name="Cichocki N."/>
            <person name="Clum A."/>
            <person name="Dockter R.B."/>
            <person name="Fauchery L."/>
            <person name="Guy J."/>
            <person name="Iotti M."/>
            <person name="Le Tacon F."/>
            <person name="Lindquist E.A."/>
            <person name="Lipzen A."/>
            <person name="Malagnac F."/>
            <person name="Mello A."/>
            <person name="Molinier V."/>
            <person name="Miyauchi S."/>
            <person name="Poulain J."/>
            <person name="Riccioni C."/>
            <person name="Rubini A."/>
            <person name="Sitrit Y."/>
            <person name="Splivallo R."/>
            <person name="Traeger S."/>
            <person name="Wang M."/>
            <person name="Zifcakova L."/>
            <person name="Wipf D."/>
            <person name="Zambonelli A."/>
            <person name="Paolocci F."/>
            <person name="Nowrousian M."/>
            <person name="Ottonello S."/>
            <person name="Baldrian P."/>
            <person name="Spatafora J.W."/>
            <person name="Henrissat B."/>
            <person name="Nagy L.G."/>
            <person name="Aury J.M."/>
            <person name="Wincker P."/>
            <person name="Grigoriev I.V."/>
            <person name="Bonfante P."/>
            <person name="Martin F.M."/>
        </authorList>
    </citation>
    <scope>NUCLEOTIDE SEQUENCE [LARGE SCALE GENOMIC DNA]</scope>
    <source>
        <strain evidence="2 3">ATCC MYA-4762</strain>
    </source>
</reference>
<feature type="compositionally biased region" description="Polar residues" evidence="1">
    <location>
        <begin position="116"/>
        <end position="130"/>
    </location>
</feature>
<accession>A0A3N4LUE3</accession>
<dbReference type="EMBL" id="ML121534">
    <property type="protein sequence ID" value="RPB26534.1"/>
    <property type="molecule type" value="Genomic_DNA"/>
</dbReference>
<sequence length="130" mass="13946">MHGPTAVAMATVDTQRPRDQNCCPHCICSGTYNYNDHYNMSTGSPRQPHPSNYRSHPCSRPLCAVCKKTGPGDASCGDHPPNTQSSNLPVLNSQSPNNSQTQQAFTTGGTAHQNPAFLQSSTNIDPSSFI</sequence>
<proteinExistence type="predicted"/>
<protein>
    <submittedName>
        <fullName evidence="2">Uncharacterized protein</fullName>
    </submittedName>
</protein>
<feature type="region of interest" description="Disordered" evidence="1">
    <location>
        <begin position="70"/>
        <end position="130"/>
    </location>
</feature>
<dbReference type="InParanoid" id="A0A3N4LUE3"/>
<evidence type="ECO:0000313" key="2">
    <source>
        <dbReference type="EMBL" id="RPB26534.1"/>
    </source>
</evidence>